<keyword evidence="1" id="KW-1133">Transmembrane helix</keyword>
<dbReference type="Gene3D" id="2.60.40.2880">
    <property type="entry name" value="MmpS1-5, C-terminal soluble domain"/>
    <property type="match status" value="1"/>
</dbReference>
<dbReference type="AlphaFoldDB" id="A0A251XLS0"/>
<evidence type="ECO:0008006" key="4">
    <source>
        <dbReference type="Google" id="ProtNLM"/>
    </source>
</evidence>
<feature type="transmembrane region" description="Helical" evidence="1">
    <location>
        <begin position="46"/>
        <end position="64"/>
    </location>
</feature>
<feature type="transmembrane region" description="Helical" evidence="1">
    <location>
        <begin position="21"/>
        <end position="40"/>
    </location>
</feature>
<feature type="transmembrane region" description="Helical" evidence="1">
    <location>
        <begin position="76"/>
        <end position="101"/>
    </location>
</feature>
<keyword evidence="3" id="KW-1185">Reference proteome</keyword>
<keyword evidence="1" id="KW-0472">Membrane</keyword>
<dbReference type="InterPro" id="IPR038468">
    <property type="entry name" value="MmpS_C"/>
</dbReference>
<comment type="caution">
    <text evidence="2">The sequence shown here is derived from an EMBL/GenBank/DDBJ whole genome shotgun (WGS) entry which is preliminary data.</text>
</comment>
<dbReference type="Proteomes" id="UP000195062">
    <property type="component" value="Unassembled WGS sequence"/>
</dbReference>
<evidence type="ECO:0000313" key="2">
    <source>
        <dbReference type="EMBL" id="OUE04350.1"/>
    </source>
</evidence>
<evidence type="ECO:0000256" key="1">
    <source>
        <dbReference type="SAM" id="Phobius"/>
    </source>
</evidence>
<evidence type="ECO:0000313" key="3">
    <source>
        <dbReference type="Proteomes" id="UP000195062"/>
    </source>
</evidence>
<organism evidence="2 3">
    <name type="scientific">Clavibacter michiganensis subsp. michiganensis</name>
    <dbReference type="NCBI Taxonomy" id="33013"/>
    <lineage>
        <taxon>Bacteria</taxon>
        <taxon>Bacillati</taxon>
        <taxon>Actinomycetota</taxon>
        <taxon>Actinomycetes</taxon>
        <taxon>Micrococcales</taxon>
        <taxon>Microbacteriaceae</taxon>
        <taxon>Clavibacter</taxon>
    </lineage>
</organism>
<keyword evidence="1" id="KW-0812">Transmembrane</keyword>
<gene>
    <name evidence="2" type="ORF">CMMCAS07_05340</name>
</gene>
<accession>A0A251XLS0</accession>
<name>A0A251XLS0_CLAMM</name>
<reference evidence="2 3" key="1">
    <citation type="submission" date="2016-08" db="EMBL/GenBank/DDBJ databases">
        <title>Genome sequence of Clavibacter michiganensis subsp. michiganensis strain CASJ007.</title>
        <authorList>
            <person name="Thapa S.P."/>
            <person name="Coaker G."/>
        </authorList>
    </citation>
    <scope>NUCLEOTIDE SEQUENCE [LARGE SCALE GENOMIC DNA]</scope>
    <source>
        <strain evidence="2">CASJ007</strain>
    </source>
</reference>
<proteinExistence type="predicted"/>
<protein>
    <recommendedName>
        <fullName evidence="4">DUF4190 domain-containing protein</fullName>
    </recommendedName>
</protein>
<dbReference type="EMBL" id="MDHH01000001">
    <property type="protein sequence ID" value="OUE04350.1"/>
    <property type="molecule type" value="Genomic_DNA"/>
</dbReference>
<sequence length="231" mass="23617">MTFRYAPEPEPTAPRERKTSNGVGLAALIVGVVSLVGSVIPLLNYASGFLALVGIVLGIIGLILKDRPKGMALGGLIASVVALILSIVLAIVYTAGIVTAITGAVRESEALSSAEASDEPRVTYQVEGTGGTVTAGVIWTTSVGGSPGSEQASDQPLPFSREVVIPDTTAFDMAMFSISAVAGVDATAGSDRDITCRILVGDHIVTEQRAEGDGATVTCTATAEDLRELAD</sequence>
<dbReference type="RefSeq" id="WP_153259416.1">
    <property type="nucleotide sequence ID" value="NZ_JAVDJH010000039.1"/>
</dbReference>